<sequence>MSNVRLRRRRELTLSPSGSGHPMTRAELAEAVNQYLWKTTGKDLHLSVDTLRRYEHGQIRWPGGMYREALRVVLGVETDADLGFVPTPRGRTAVRKNSAFQVGEANLPGELIHHAGDARPSPATPPMPSGAWATMPLGVVAASSTHRSPTAPKGEADAGPAADEAARESWWHLATATAAIDPTGIATVHDEIVRLARQYDILPPAKVLVDARGTRDLAYGLLEQTRRPAQLTSLNLDAGISCALLAVASFDLGQPEASVAQARAAAKYADVIGHAGLKAWSTGHLSLVAYWSGNPRDAVRIADLALAAAPDGSASARLHAVRARAWALIGDQREVADSLQRADEALASSDGTEEVHDEIGGEFGWGLTRNAMCAGTALVTVGDAVEGADRLRETIAAAPGTVSGHLVRRSRIDLASAELAAERFDAAVDQLRYIWSTPVDQRRVGLTGRLDRVQNALGHPRWKKYQPAHALKDQITAFTGEADDHRSLLLAGGVASGAIAP</sequence>
<name>A0ABW5VT92_9MICO</name>
<dbReference type="RefSeq" id="WP_253877780.1">
    <property type="nucleotide sequence ID" value="NZ_JBHUOG010000001.1"/>
</dbReference>
<feature type="compositionally biased region" description="Basic residues" evidence="1">
    <location>
        <begin position="1"/>
        <end position="10"/>
    </location>
</feature>
<dbReference type="InterPro" id="IPR011990">
    <property type="entry name" value="TPR-like_helical_dom_sf"/>
</dbReference>
<feature type="region of interest" description="Disordered" evidence="1">
    <location>
        <begin position="143"/>
        <end position="164"/>
    </location>
</feature>
<evidence type="ECO:0000313" key="3">
    <source>
        <dbReference type="Proteomes" id="UP001597479"/>
    </source>
</evidence>
<reference evidence="3" key="1">
    <citation type="journal article" date="2019" name="Int. J. Syst. Evol. Microbiol.">
        <title>The Global Catalogue of Microorganisms (GCM) 10K type strain sequencing project: providing services to taxonomists for standard genome sequencing and annotation.</title>
        <authorList>
            <consortium name="The Broad Institute Genomics Platform"/>
            <consortium name="The Broad Institute Genome Sequencing Center for Infectious Disease"/>
            <person name="Wu L."/>
            <person name="Ma J."/>
        </authorList>
    </citation>
    <scope>NUCLEOTIDE SEQUENCE [LARGE SCALE GENOMIC DNA]</scope>
    <source>
        <strain evidence="3">CCM 7044</strain>
    </source>
</reference>
<protein>
    <recommendedName>
        <fullName evidence="4">Transcriptional regulator</fullName>
    </recommendedName>
</protein>
<feature type="compositionally biased region" description="Low complexity" evidence="1">
    <location>
        <begin position="151"/>
        <end position="163"/>
    </location>
</feature>
<comment type="caution">
    <text evidence="2">The sequence shown here is derived from an EMBL/GenBank/DDBJ whole genome shotgun (WGS) entry which is preliminary data.</text>
</comment>
<dbReference type="EMBL" id="JBHUOG010000001">
    <property type="protein sequence ID" value="MFD2794464.1"/>
    <property type="molecule type" value="Genomic_DNA"/>
</dbReference>
<evidence type="ECO:0008006" key="4">
    <source>
        <dbReference type="Google" id="ProtNLM"/>
    </source>
</evidence>
<proteinExistence type="predicted"/>
<gene>
    <name evidence="2" type="ORF">ACFS27_12990</name>
</gene>
<dbReference type="Gene3D" id="1.25.40.10">
    <property type="entry name" value="Tetratricopeptide repeat domain"/>
    <property type="match status" value="1"/>
</dbReference>
<evidence type="ECO:0000256" key="1">
    <source>
        <dbReference type="SAM" id="MobiDB-lite"/>
    </source>
</evidence>
<keyword evidence="3" id="KW-1185">Reference proteome</keyword>
<dbReference type="Proteomes" id="UP001597479">
    <property type="component" value="Unassembled WGS sequence"/>
</dbReference>
<organism evidence="2 3">
    <name type="scientific">Promicromonospora vindobonensis</name>
    <dbReference type="NCBI Taxonomy" id="195748"/>
    <lineage>
        <taxon>Bacteria</taxon>
        <taxon>Bacillati</taxon>
        <taxon>Actinomycetota</taxon>
        <taxon>Actinomycetes</taxon>
        <taxon>Micrococcales</taxon>
        <taxon>Promicromonosporaceae</taxon>
        <taxon>Promicromonospora</taxon>
    </lineage>
</organism>
<feature type="region of interest" description="Disordered" evidence="1">
    <location>
        <begin position="1"/>
        <end position="23"/>
    </location>
</feature>
<evidence type="ECO:0000313" key="2">
    <source>
        <dbReference type="EMBL" id="MFD2794464.1"/>
    </source>
</evidence>
<accession>A0ABW5VT92</accession>
<dbReference type="SUPFAM" id="SSF48452">
    <property type="entry name" value="TPR-like"/>
    <property type="match status" value="1"/>
</dbReference>